<dbReference type="Proteomes" id="UP001601059">
    <property type="component" value="Unassembled WGS sequence"/>
</dbReference>
<sequence>MMYSGGYTITKKKKTDWNQMLIPSAIILILGSVFIALFLLVPVQEILYKPEGYWVFEPPKVAYGAFIASLLLIAALLIIYAILISKEKNGKLTKVIMSLAFAAAIAIGILSFGQYHYVDKEGIHFNPLFGFQERHYAWSDIEGVKERFKVKRGVMTSGQMEFTFKDGEEYTILINENVRKAKIAMLFELKKQDIVVERIVPEE</sequence>
<evidence type="ECO:0000313" key="2">
    <source>
        <dbReference type="EMBL" id="MFE8700749.1"/>
    </source>
</evidence>
<feature type="transmembrane region" description="Helical" evidence="1">
    <location>
        <begin position="21"/>
        <end position="41"/>
    </location>
</feature>
<proteinExistence type="predicted"/>
<keyword evidence="3" id="KW-1185">Reference proteome</keyword>
<evidence type="ECO:0000256" key="1">
    <source>
        <dbReference type="SAM" id="Phobius"/>
    </source>
</evidence>
<protein>
    <submittedName>
        <fullName evidence="2">Uncharacterized protein</fullName>
    </submittedName>
</protein>
<keyword evidence="1" id="KW-0812">Transmembrane</keyword>
<organism evidence="2 3">
    <name type="scientific">Cytobacillus spartinae</name>
    <dbReference type="NCBI Taxonomy" id="3299023"/>
    <lineage>
        <taxon>Bacteria</taxon>
        <taxon>Bacillati</taxon>
        <taxon>Bacillota</taxon>
        <taxon>Bacilli</taxon>
        <taxon>Bacillales</taxon>
        <taxon>Bacillaceae</taxon>
        <taxon>Cytobacillus</taxon>
    </lineage>
</organism>
<name>A0ABW6KAI7_9BACI</name>
<accession>A0ABW6KAI7</accession>
<dbReference type="EMBL" id="JBIACK010000003">
    <property type="protein sequence ID" value="MFE8700749.1"/>
    <property type="molecule type" value="Genomic_DNA"/>
</dbReference>
<keyword evidence="1" id="KW-0472">Membrane</keyword>
<keyword evidence="1" id="KW-1133">Transmembrane helix</keyword>
<reference evidence="2 3" key="1">
    <citation type="submission" date="2024-08" db="EMBL/GenBank/DDBJ databases">
        <title>Two novel Cytobacillus novel species.</title>
        <authorList>
            <person name="Liu G."/>
        </authorList>
    </citation>
    <scope>NUCLEOTIDE SEQUENCE [LARGE SCALE GENOMIC DNA]</scope>
    <source>
        <strain evidence="2 3">FJAT-54145</strain>
    </source>
</reference>
<dbReference type="RefSeq" id="WP_389360230.1">
    <property type="nucleotide sequence ID" value="NZ_JBIACK010000003.1"/>
</dbReference>
<comment type="caution">
    <text evidence="2">The sequence shown here is derived from an EMBL/GenBank/DDBJ whole genome shotgun (WGS) entry which is preliminary data.</text>
</comment>
<feature type="transmembrane region" description="Helical" evidence="1">
    <location>
        <begin position="61"/>
        <end position="83"/>
    </location>
</feature>
<feature type="transmembrane region" description="Helical" evidence="1">
    <location>
        <begin position="95"/>
        <end position="117"/>
    </location>
</feature>
<evidence type="ECO:0000313" key="3">
    <source>
        <dbReference type="Proteomes" id="UP001601059"/>
    </source>
</evidence>
<gene>
    <name evidence="2" type="ORF">ACFYKX_08995</name>
</gene>